<reference evidence="1 2" key="1">
    <citation type="submission" date="2018-01" db="EMBL/GenBank/DDBJ databases">
        <title>Comparison of the Chinese Bamboo Partridge and Red Junglefowl genome sequences highlights the importance of demography in genome evolution.</title>
        <authorList>
            <person name="Tiley G.P."/>
            <person name="Kimball R.T."/>
            <person name="Braun E.L."/>
            <person name="Burleigh J.G."/>
        </authorList>
    </citation>
    <scope>NUCLEOTIDE SEQUENCE [LARGE SCALE GENOMIC DNA]</scope>
    <source>
        <strain evidence="1">RTK389</strain>
        <tissue evidence="1">Blood</tissue>
    </source>
</reference>
<comment type="caution">
    <text evidence="1">The sequence shown here is derived from an EMBL/GenBank/DDBJ whole genome shotgun (WGS) entry which is preliminary data.</text>
</comment>
<gene>
    <name evidence="1" type="ORF">CIB84_009302</name>
</gene>
<proteinExistence type="predicted"/>
<dbReference type="AlphaFoldDB" id="A0A2P4SS59"/>
<dbReference type="EMBL" id="PPHD01026095">
    <property type="protein sequence ID" value="POI26948.1"/>
    <property type="molecule type" value="Genomic_DNA"/>
</dbReference>
<protein>
    <submittedName>
        <fullName evidence="1">Uncharacterized protein</fullName>
    </submittedName>
</protein>
<feature type="non-terminal residue" evidence="1">
    <location>
        <position position="1"/>
    </location>
</feature>
<evidence type="ECO:0000313" key="2">
    <source>
        <dbReference type="Proteomes" id="UP000237246"/>
    </source>
</evidence>
<keyword evidence="2" id="KW-1185">Reference proteome</keyword>
<evidence type="ECO:0000313" key="1">
    <source>
        <dbReference type="EMBL" id="POI26948.1"/>
    </source>
</evidence>
<organism evidence="1 2">
    <name type="scientific">Bambusicola thoracicus</name>
    <name type="common">Chinese bamboo-partridge</name>
    <name type="synonym">Perdix thoracica</name>
    <dbReference type="NCBI Taxonomy" id="9083"/>
    <lineage>
        <taxon>Eukaryota</taxon>
        <taxon>Metazoa</taxon>
        <taxon>Chordata</taxon>
        <taxon>Craniata</taxon>
        <taxon>Vertebrata</taxon>
        <taxon>Euteleostomi</taxon>
        <taxon>Archelosauria</taxon>
        <taxon>Archosauria</taxon>
        <taxon>Dinosauria</taxon>
        <taxon>Saurischia</taxon>
        <taxon>Theropoda</taxon>
        <taxon>Coelurosauria</taxon>
        <taxon>Aves</taxon>
        <taxon>Neognathae</taxon>
        <taxon>Galloanserae</taxon>
        <taxon>Galliformes</taxon>
        <taxon>Phasianidae</taxon>
        <taxon>Perdicinae</taxon>
        <taxon>Bambusicola</taxon>
    </lineage>
</organism>
<sequence length="130" mass="14497">GEGGCSRVETRSSRTALTASRVALLAGKRKRSLCEAEVAEPIRAEGLLSHISEAVSANLEHHPGLQQHGVWIGLPAVLPIWALLSFSAATWQPRHGDLDPQRYFTHQNEVFIEIQFQFSLNFYLIETKFS</sequence>
<accession>A0A2P4SS59</accession>
<name>A0A2P4SS59_BAMTH</name>
<dbReference type="Proteomes" id="UP000237246">
    <property type="component" value="Unassembled WGS sequence"/>
</dbReference>